<dbReference type="AlphaFoldDB" id="A0A1G2HXA1"/>
<protein>
    <submittedName>
        <fullName evidence="1">Uncharacterized protein</fullName>
    </submittedName>
</protein>
<evidence type="ECO:0000313" key="1">
    <source>
        <dbReference type="EMBL" id="OGZ67113.1"/>
    </source>
</evidence>
<accession>A0A1G2HXA1</accession>
<organism evidence="1 2">
    <name type="scientific">Candidatus Staskawiczbacteria bacterium RIFCSPHIGHO2_02_FULL_33_16</name>
    <dbReference type="NCBI Taxonomy" id="1802204"/>
    <lineage>
        <taxon>Bacteria</taxon>
        <taxon>Candidatus Staskawicziibacteriota</taxon>
    </lineage>
</organism>
<dbReference type="EMBL" id="MHOQ01000011">
    <property type="protein sequence ID" value="OGZ67113.1"/>
    <property type="molecule type" value="Genomic_DNA"/>
</dbReference>
<dbReference type="Proteomes" id="UP000179183">
    <property type="component" value="Unassembled WGS sequence"/>
</dbReference>
<gene>
    <name evidence="1" type="ORF">A3D34_02445</name>
</gene>
<evidence type="ECO:0000313" key="2">
    <source>
        <dbReference type="Proteomes" id="UP000179183"/>
    </source>
</evidence>
<reference evidence="1 2" key="1">
    <citation type="journal article" date="2016" name="Nat. Commun.">
        <title>Thousands of microbial genomes shed light on interconnected biogeochemical processes in an aquifer system.</title>
        <authorList>
            <person name="Anantharaman K."/>
            <person name="Brown C.T."/>
            <person name="Hug L.A."/>
            <person name="Sharon I."/>
            <person name="Castelle C.J."/>
            <person name="Probst A.J."/>
            <person name="Thomas B.C."/>
            <person name="Singh A."/>
            <person name="Wilkins M.J."/>
            <person name="Karaoz U."/>
            <person name="Brodie E.L."/>
            <person name="Williams K.H."/>
            <person name="Hubbard S.S."/>
            <person name="Banfield J.F."/>
        </authorList>
    </citation>
    <scope>NUCLEOTIDE SEQUENCE [LARGE SCALE GENOMIC DNA]</scope>
</reference>
<name>A0A1G2HXA1_9BACT</name>
<comment type="caution">
    <text evidence="1">The sequence shown here is derived from an EMBL/GenBank/DDBJ whole genome shotgun (WGS) entry which is preliminary data.</text>
</comment>
<sequence>MNQPLRGYSEQKEYPLFMLPQEAVDQYKKLYKNAYGVELEETEATQMANDLFEFMQAVYLPAEEDNLITMRENESRNPSQ</sequence>
<proteinExistence type="predicted"/>